<dbReference type="Pfam" id="PF01047">
    <property type="entry name" value="MarR"/>
    <property type="match status" value="1"/>
</dbReference>
<dbReference type="InterPro" id="IPR000600">
    <property type="entry name" value="ROK"/>
</dbReference>
<accession>A0ABU4YU40</accession>
<dbReference type="SUPFAM" id="SSF53067">
    <property type="entry name" value="Actin-like ATPase domain"/>
    <property type="match status" value="1"/>
</dbReference>
<dbReference type="Gene3D" id="1.10.10.10">
    <property type="entry name" value="Winged helix-like DNA-binding domain superfamily/Winged helix DNA-binding domain"/>
    <property type="match status" value="1"/>
</dbReference>
<organism evidence="3 4">
    <name type="scientific">Mesorhizobium captivum</name>
    <dbReference type="NCBI Taxonomy" id="3072319"/>
    <lineage>
        <taxon>Bacteria</taxon>
        <taxon>Pseudomonadati</taxon>
        <taxon>Pseudomonadota</taxon>
        <taxon>Alphaproteobacteria</taxon>
        <taxon>Hyphomicrobiales</taxon>
        <taxon>Phyllobacteriaceae</taxon>
        <taxon>Mesorhizobium</taxon>
    </lineage>
</organism>
<dbReference type="Proteomes" id="UP001271249">
    <property type="component" value="Unassembled WGS sequence"/>
</dbReference>
<dbReference type="PANTHER" id="PTHR18964:SF149">
    <property type="entry name" value="BIFUNCTIONAL UDP-N-ACETYLGLUCOSAMINE 2-EPIMERASE_N-ACETYLMANNOSAMINE KINASE"/>
    <property type="match status" value="1"/>
</dbReference>
<dbReference type="Pfam" id="PF00480">
    <property type="entry name" value="ROK"/>
    <property type="match status" value="1"/>
</dbReference>
<sequence length="398" mass="41754">MTKSLLRSLLDGQPPGTPESLIVRCLSQRGAISAAQIARLTGLARSTVSTALTGLKKSGVVVELAAADETAKGVGRPPATLMLNPEAGTCVGVHLSLDEIRVAVADVSHSFISEKTIPLGLDYPPDRAAKLTKAAIAQCYEENSLSASGLLGVGVSVSGPVSPEGFVQRASIVPTWAGVNIRHVFGPVLEQPIFAANESNCAAIAEMMWGAAVGYEDFVLFKIDLGVGGAIVQHGRVVTGIAGGAGEFGHMSIDPSGDLCRCGNRGCLELYASFNRPLEQIARVTGRRVTMDDVIRMAEQGDVGALRMIEDTAEMAGRGLGMIGSVLNPPLIIIGGRMALAGDILLTPLIAAYERHTLIKARDVAPDRRTRIIIGKHTENDVLLGAVGLVLSHYGRLQ</sequence>
<dbReference type="PROSITE" id="PS01125">
    <property type="entry name" value="ROK"/>
    <property type="match status" value="1"/>
</dbReference>
<gene>
    <name evidence="3" type="ORF">RFN29_02745</name>
</gene>
<dbReference type="Gene3D" id="3.30.420.40">
    <property type="match status" value="2"/>
</dbReference>
<dbReference type="InterPro" id="IPR036390">
    <property type="entry name" value="WH_DNA-bd_sf"/>
</dbReference>
<feature type="domain" description="HTH marR-type" evidence="2">
    <location>
        <begin position="19"/>
        <end position="61"/>
    </location>
</feature>
<evidence type="ECO:0000259" key="2">
    <source>
        <dbReference type="Pfam" id="PF01047"/>
    </source>
</evidence>
<protein>
    <submittedName>
        <fullName evidence="3">ROK family transcriptional regulator</fullName>
    </submittedName>
</protein>
<dbReference type="SUPFAM" id="SSF46785">
    <property type="entry name" value="Winged helix' DNA-binding domain"/>
    <property type="match status" value="1"/>
</dbReference>
<dbReference type="InterPro" id="IPR049874">
    <property type="entry name" value="ROK_cs"/>
</dbReference>
<evidence type="ECO:0000313" key="3">
    <source>
        <dbReference type="EMBL" id="MDX8490487.1"/>
    </source>
</evidence>
<reference evidence="3 4" key="1">
    <citation type="submission" date="2023-08" db="EMBL/GenBank/DDBJ databases">
        <title>Implementing the SeqCode for naming new Mesorhizobium species isolated from Vachellia karroo root nodules.</title>
        <authorList>
            <person name="Van Lill M."/>
        </authorList>
    </citation>
    <scope>NUCLEOTIDE SEQUENCE [LARGE SCALE GENOMIC DNA]</scope>
    <source>
        <strain evidence="3 4">VK22B</strain>
    </source>
</reference>
<dbReference type="EMBL" id="JAVIJC010000002">
    <property type="protein sequence ID" value="MDX8490487.1"/>
    <property type="molecule type" value="Genomic_DNA"/>
</dbReference>
<comment type="caution">
    <text evidence="3">The sequence shown here is derived from an EMBL/GenBank/DDBJ whole genome shotgun (WGS) entry which is preliminary data.</text>
</comment>
<dbReference type="PANTHER" id="PTHR18964">
    <property type="entry name" value="ROK (REPRESSOR, ORF, KINASE) FAMILY"/>
    <property type="match status" value="1"/>
</dbReference>
<comment type="similarity">
    <text evidence="1">Belongs to the ROK (NagC/XylR) family.</text>
</comment>
<keyword evidence="4" id="KW-1185">Reference proteome</keyword>
<evidence type="ECO:0000313" key="4">
    <source>
        <dbReference type="Proteomes" id="UP001271249"/>
    </source>
</evidence>
<evidence type="ECO:0000256" key="1">
    <source>
        <dbReference type="ARBA" id="ARBA00006479"/>
    </source>
</evidence>
<dbReference type="InterPro" id="IPR043129">
    <property type="entry name" value="ATPase_NBD"/>
</dbReference>
<name>A0ABU4YU40_9HYPH</name>
<dbReference type="RefSeq" id="WP_320224619.1">
    <property type="nucleotide sequence ID" value="NZ_JAVIJB010000003.1"/>
</dbReference>
<dbReference type="InterPro" id="IPR000835">
    <property type="entry name" value="HTH_MarR-typ"/>
</dbReference>
<proteinExistence type="inferred from homology"/>
<dbReference type="InterPro" id="IPR036388">
    <property type="entry name" value="WH-like_DNA-bd_sf"/>
</dbReference>